<dbReference type="SUPFAM" id="SSF161098">
    <property type="entry name" value="MetI-like"/>
    <property type="match status" value="1"/>
</dbReference>
<dbReference type="EMBL" id="LYPB01000090">
    <property type="protein sequence ID" value="OAS14400.1"/>
    <property type="molecule type" value="Genomic_DNA"/>
</dbReference>
<dbReference type="InterPro" id="IPR035906">
    <property type="entry name" value="MetI-like_sf"/>
</dbReference>
<evidence type="ECO:0000256" key="2">
    <source>
        <dbReference type="ARBA" id="ARBA00022448"/>
    </source>
</evidence>
<evidence type="ECO:0000256" key="4">
    <source>
        <dbReference type="ARBA" id="ARBA00022692"/>
    </source>
</evidence>
<evidence type="ECO:0000259" key="8">
    <source>
        <dbReference type="PROSITE" id="PS50928"/>
    </source>
</evidence>
<feature type="transmembrane region" description="Helical" evidence="7">
    <location>
        <begin position="107"/>
        <end position="124"/>
    </location>
</feature>
<comment type="caution">
    <text evidence="9">The sequence shown here is derived from an EMBL/GenBank/DDBJ whole genome shotgun (WGS) entry which is preliminary data.</text>
</comment>
<protein>
    <submittedName>
        <fullName evidence="9">Protein lplB</fullName>
    </submittedName>
</protein>
<dbReference type="PROSITE" id="PS50928">
    <property type="entry name" value="ABC_TM1"/>
    <property type="match status" value="1"/>
</dbReference>
<feature type="transmembrane region" description="Helical" evidence="7">
    <location>
        <begin position="37"/>
        <end position="63"/>
    </location>
</feature>
<dbReference type="PANTHER" id="PTHR43227">
    <property type="entry name" value="BLL4140 PROTEIN"/>
    <property type="match status" value="1"/>
</dbReference>
<feature type="transmembrane region" description="Helical" evidence="7">
    <location>
        <begin position="290"/>
        <end position="311"/>
    </location>
</feature>
<keyword evidence="3" id="KW-1003">Cell membrane</keyword>
<comment type="subcellular location">
    <subcellularLocation>
        <location evidence="1 7">Cell membrane</location>
        <topology evidence="1 7">Multi-pass membrane protein</topology>
    </subcellularLocation>
</comment>
<dbReference type="CDD" id="cd06261">
    <property type="entry name" value="TM_PBP2"/>
    <property type="match status" value="1"/>
</dbReference>
<feature type="domain" description="ABC transmembrane type-1" evidence="8">
    <location>
        <begin position="96"/>
        <end position="311"/>
    </location>
</feature>
<proteinExistence type="inferred from homology"/>
<organism evidence="9 10">
    <name type="scientific">Paenibacillus oryzisoli</name>
    <dbReference type="NCBI Taxonomy" id="1850517"/>
    <lineage>
        <taxon>Bacteria</taxon>
        <taxon>Bacillati</taxon>
        <taxon>Bacillota</taxon>
        <taxon>Bacilli</taxon>
        <taxon>Bacillales</taxon>
        <taxon>Paenibacillaceae</taxon>
        <taxon>Paenibacillus</taxon>
    </lineage>
</organism>
<keyword evidence="6 7" id="KW-0472">Membrane</keyword>
<dbReference type="AlphaFoldDB" id="A0A197ZZP1"/>
<evidence type="ECO:0000256" key="1">
    <source>
        <dbReference type="ARBA" id="ARBA00004651"/>
    </source>
</evidence>
<dbReference type="Gene3D" id="1.10.3720.10">
    <property type="entry name" value="MetI-like"/>
    <property type="match status" value="1"/>
</dbReference>
<evidence type="ECO:0000256" key="6">
    <source>
        <dbReference type="ARBA" id="ARBA00023136"/>
    </source>
</evidence>
<sequence length="324" mass="37075">MELNTVTAQSSTTPLKKAVKSQKWRGYTSNFRSYWDLYLLMVPGIVYFIIFKYLPMAGIVIAFQDFSIFNGFTGSEWVGLEHFRKMFEDPQFYTIFRNTLLISLYKIIWGFPGPIILALLLNEIKYVFFKRTIQTLAYLPHFLSWVILGGILITVLSPTTGTINKALIFMGMEPIFFLANPSWFRTVLVASDIWKDMGWGAIIYLAALASIDPQLYEAAVVDGANKWKQLWHITLPSLTSTIIILFLLRLGHVLDVGFEQIFILYNSLVYEVADVFETYVYRVGIAQAEFSYTTAIGLFKSIVSLLFVLVANKLVKWFGQDGLY</sequence>
<keyword evidence="4 7" id="KW-0812">Transmembrane</keyword>
<keyword evidence="2 7" id="KW-0813">Transport</keyword>
<evidence type="ECO:0000313" key="9">
    <source>
        <dbReference type="EMBL" id="OAS14400.1"/>
    </source>
</evidence>
<keyword evidence="5 7" id="KW-1133">Transmembrane helix</keyword>
<dbReference type="InterPro" id="IPR000515">
    <property type="entry name" value="MetI-like"/>
</dbReference>
<dbReference type="Proteomes" id="UP000078454">
    <property type="component" value="Unassembled WGS sequence"/>
</dbReference>
<gene>
    <name evidence="9" type="ORF">A8708_13480</name>
</gene>
<dbReference type="Pfam" id="PF00528">
    <property type="entry name" value="BPD_transp_1"/>
    <property type="match status" value="1"/>
</dbReference>
<dbReference type="OrthoDB" id="9785836at2"/>
<feature type="transmembrane region" description="Helical" evidence="7">
    <location>
        <begin position="162"/>
        <end position="181"/>
    </location>
</feature>
<dbReference type="GO" id="GO:0005886">
    <property type="term" value="C:plasma membrane"/>
    <property type="evidence" value="ECO:0007669"/>
    <property type="project" value="UniProtKB-SubCell"/>
</dbReference>
<keyword evidence="10" id="KW-1185">Reference proteome</keyword>
<dbReference type="STRING" id="1850517.A8708_13480"/>
<dbReference type="PANTHER" id="PTHR43227:SF11">
    <property type="entry name" value="BLL4140 PROTEIN"/>
    <property type="match status" value="1"/>
</dbReference>
<dbReference type="RefSeq" id="WP_068669981.1">
    <property type="nucleotide sequence ID" value="NZ_LYPB01000090.1"/>
</dbReference>
<evidence type="ECO:0000256" key="5">
    <source>
        <dbReference type="ARBA" id="ARBA00022989"/>
    </source>
</evidence>
<accession>A0A197ZZP1</accession>
<evidence type="ECO:0000256" key="7">
    <source>
        <dbReference type="RuleBase" id="RU363032"/>
    </source>
</evidence>
<feature type="transmembrane region" description="Helical" evidence="7">
    <location>
        <begin position="231"/>
        <end position="250"/>
    </location>
</feature>
<feature type="transmembrane region" description="Helical" evidence="7">
    <location>
        <begin position="193"/>
        <end position="211"/>
    </location>
</feature>
<name>A0A197ZZP1_9BACL</name>
<comment type="similarity">
    <text evidence="7">Belongs to the binding-protein-dependent transport system permease family.</text>
</comment>
<evidence type="ECO:0000313" key="10">
    <source>
        <dbReference type="Proteomes" id="UP000078454"/>
    </source>
</evidence>
<feature type="transmembrane region" description="Helical" evidence="7">
    <location>
        <begin position="136"/>
        <end position="156"/>
    </location>
</feature>
<dbReference type="GO" id="GO:0055085">
    <property type="term" value="P:transmembrane transport"/>
    <property type="evidence" value="ECO:0007669"/>
    <property type="project" value="InterPro"/>
</dbReference>
<dbReference type="InterPro" id="IPR050809">
    <property type="entry name" value="UgpAE/MalFG_permease"/>
</dbReference>
<reference evidence="9 10" key="1">
    <citation type="submission" date="2016-05" db="EMBL/GenBank/DDBJ databases">
        <title>Paenibacillus sp. 1ZS3-15 nov., isolated from the rhizosphere soil.</title>
        <authorList>
            <person name="Zhang X.X."/>
            <person name="Zhang J."/>
        </authorList>
    </citation>
    <scope>NUCLEOTIDE SEQUENCE [LARGE SCALE GENOMIC DNA]</scope>
    <source>
        <strain evidence="9 10">1ZS3-15</strain>
    </source>
</reference>
<evidence type="ECO:0000256" key="3">
    <source>
        <dbReference type="ARBA" id="ARBA00022475"/>
    </source>
</evidence>